<feature type="region of interest" description="Disordered" evidence="5">
    <location>
        <begin position="76"/>
        <end position="95"/>
    </location>
</feature>
<dbReference type="SMART" id="SM00528">
    <property type="entry name" value="HNS"/>
    <property type="match status" value="2"/>
</dbReference>
<evidence type="ECO:0000313" key="8">
    <source>
        <dbReference type="Proteomes" id="UP000002190"/>
    </source>
</evidence>
<dbReference type="KEGG" id="bge:BC1002_0429"/>
<reference evidence="7 8" key="2">
    <citation type="journal article" date="2012" name="J. Bacteriol.">
        <title>Genome Sequences of Burkholderia sp. Strains CCGE1002 and H160, Isolated from Legume Nodules in Mexico and Brazil.</title>
        <authorList>
            <person name="Ormeno-Orrillo E."/>
            <person name="Rogel M.A."/>
            <person name="Chueire L.M."/>
            <person name="Tiedje J.M."/>
            <person name="Martinez-Romero E."/>
            <person name="Hungria M."/>
        </authorList>
    </citation>
    <scope>NUCLEOTIDE SEQUENCE [LARGE SCALE GENOMIC DNA]</scope>
    <source>
        <strain evidence="7 8">CCGE1002</strain>
    </source>
</reference>
<feature type="region of interest" description="Disordered" evidence="5">
    <location>
        <begin position="208"/>
        <end position="249"/>
    </location>
</feature>
<feature type="domain" description="DNA-binding protein H-NS-like C-terminal" evidence="6">
    <location>
        <begin position="73"/>
        <end position="113"/>
    </location>
</feature>
<comment type="similarity">
    <text evidence="2">Belongs to the histone-like protein H-NS family.</text>
</comment>
<comment type="subcellular location">
    <subcellularLocation>
        <location evidence="1">Cytoplasm</location>
        <location evidence="1">Nucleoid</location>
    </subcellularLocation>
</comment>
<keyword evidence="4" id="KW-0238">DNA-binding</keyword>
<dbReference type="STRING" id="640511.BC1002_0429"/>
<accession>D5WBK2</accession>
<name>D5WBK2_PARAM</name>
<evidence type="ECO:0000256" key="1">
    <source>
        <dbReference type="ARBA" id="ARBA00004453"/>
    </source>
</evidence>
<dbReference type="HOGENOM" id="CLU_070003_0_0_4"/>
<dbReference type="EMBL" id="CP002013">
    <property type="protein sequence ID" value="ADG14531.1"/>
    <property type="molecule type" value="Genomic_DNA"/>
</dbReference>
<evidence type="ECO:0000256" key="2">
    <source>
        <dbReference type="ARBA" id="ARBA00010610"/>
    </source>
</evidence>
<feature type="region of interest" description="Disordered" evidence="5">
    <location>
        <begin position="139"/>
        <end position="172"/>
    </location>
</feature>
<dbReference type="eggNOG" id="COG2916">
    <property type="taxonomic scope" value="Bacteria"/>
</dbReference>
<dbReference type="PANTHER" id="PTHR38097">
    <property type="match status" value="1"/>
</dbReference>
<proteinExistence type="inferred from homology"/>
<evidence type="ECO:0000313" key="7">
    <source>
        <dbReference type="EMBL" id="ADG14531.1"/>
    </source>
</evidence>
<evidence type="ECO:0000256" key="3">
    <source>
        <dbReference type="ARBA" id="ARBA00022490"/>
    </source>
</evidence>
<dbReference type="Pfam" id="PF00816">
    <property type="entry name" value="Histone_HNS"/>
    <property type="match status" value="2"/>
</dbReference>
<protein>
    <submittedName>
        <fullName evidence="7">Histone family protein nucleoid-structuring protein H-NS</fullName>
    </submittedName>
</protein>
<dbReference type="SUPFAM" id="SSF81273">
    <property type="entry name" value="H-NS histone-like proteins"/>
    <property type="match status" value="2"/>
</dbReference>
<evidence type="ECO:0000256" key="5">
    <source>
        <dbReference type="SAM" id="MobiDB-lite"/>
    </source>
</evidence>
<dbReference type="Gene3D" id="4.10.430.30">
    <property type="match status" value="2"/>
</dbReference>
<gene>
    <name evidence="7" type="ordered locus">BC1002_0429</name>
</gene>
<keyword evidence="3" id="KW-0963">Cytoplasm</keyword>
<sequence>MATLEQIEAKLKKLKTQAEALAAKKTQAVVDQIRDIMSKHGLTTADIEAKTSAKRATKGQKVSAAAGKTKIVDGTKAKAAPKYQHPKTGATWTGHGRAPAWIADAKDRNKFLIATGTEATVATTAGAVSRAKAAAKEASKAVRATAGKGQRKGPQPALYRDPKSGATWSGRGRAPAWLAGAKDRSKFLIDGASTAADVKPAVTKAVAKKAPAAKKTAAKKAESAKVPTKKAAAKNSVPAAVKNAPHKTAAVTAPVATIESGAELTA</sequence>
<dbReference type="PANTHER" id="PTHR38097:SF2">
    <property type="entry name" value="DNA-BINDING PROTEIN STPA"/>
    <property type="match status" value="1"/>
</dbReference>
<dbReference type="RefSeq" id="WP_013088429.1">
    <property type="nucleotide sequence ID" value="NC_014117.1"/>
</dbReference>
<dbReference type="AlphaFoldDB" id="D5WBK2"/>
<dbReference type="GeneID" id="301091816"/>
<evidence type="ECO:0000259" key="6">
    <source>
        <dbReference type="SMART" id="SM00528"/>
    </source>
</evidence>
<dbReference type="GO" id="GO:0009295">
    <property type="term" value="C:nucleoid"/>
    <property type="evidence" value="ECO:0007669"/>
    <property type="project" value="UniProtKB-SubCell"/>
</dbReference>
<dbReference type="GO" id="GO:0003677">
    <property type="term" value="F:DNA binding"/>
    <property type="evidence" value="ECO:0007669"/>
    <property type="project" value="UniProtKB-KW"/>
</dbReference>
<dbReference type="SMR" id="D5WBK2"/>
<organism evidence="7 8">
    <name type="scientific">Paraburkholderia atlantica</name>
    <dbReference type="NCBI Taxonomy" id="2654982"/>
    <lineage>
        <taxon>Bacteria</taxon>
        <taxon>Pseudomonadati</taxon>
        <taxon>Pseudomonadota</taxon>
        <taxon>Betaproteobacteria</taxon>
        <taxon>Burkholderiales</taxon>
        <taxon>Burkholderiaceae</taxon>
        <taxon>Paraburkholderia</taxon>
    </lineage>
</organism>
<reference evidence="7 8" key="1">
    <citation type="submission" date="2010-04" db="EMBL/GenBank/DDBJ databases">
        <title>Complete sequence of chromosome 1 of Burkholderia sp. CCGE1002.</title>
        <authorList>
            <consortium name="US DOE Joint Genome Institute"/>
            <person name="Lucas S."/>
            <person name="Copeland A."/>
            <person name="Lapidus A."/>
            <person name="Cheng J.-F."/>
            <person name="Bruce D."/>
            <person name="Goodwin L."/>
            <person name="Pitluck S."/>
            <person name="Chertkov O."/>
            <person name="Detter J.C."/>
            <person name="Han C."/>
            <person name="Tapia R."/>
            <person name="Land M."/>
            <person name="Hauser L."/>
            <person name="Kyrpides N."/>
            <person name="Ovchinnikova G."/>
            <person name="Martinez-Romero E."/>
            <person name="Hernandez M.A.R."/>
            <person name="Tiedje J.M."/>
            <person name="Woyke T."/>
        </authorList>
    </citation>
    <scope>NUCLEOTIDE SEQUENCE [LARGE SCALE GENOMIC DNA]</scope>
    <source>
        <strain evidence="7 8">CCGE1002</strain>
    </source>
</reference>
<dbReference type="InterPro" id="IPR027444">
    <property type="entry name" value="H-NS_C_dom"/>
</dbReference>
<dbReference type="Proteomes" id="UP000002190">
    <property type="component" value="Chromosome 1"/>
</dbReference>
<evidence type="ECO:0000256" key="4">
    <source>
        <dbReference type="ARBA" id="ARBA00023125"/>
    </source>
</evidence>
<feature type="domain" description="DNA-binding protein H-NS-like C-terminal" evidence="6">
    <location>
        <begin position="149"/>
        <end position="189"/>
    </location>
</feature>